<dbReference type="EMBL" id="HBUF01614956">
    <property type="protein sequence ID" value="CAG6779646.1"/>
    <property type="molecule type" value="Transcribed_RNA"/>
</dbReference>
<dbReference type="AlphaFoldDB" id="A0A8D9BAZ6"/>
<organism evidence="2">
    <name type="scientific">Cacopsylla melanoneura</name>
    <dbReference type="NCBI Taxonomy" id="428564"/>
    <lineage>
        <taxon>Eukaryota</taxon>
        <taxon>Metazoa</taxon>
        <taxon>Ecdysozoa</taxon>
        <taxon>Arthropoda</taxon>
        <taxon>Hexapoda</taxon>
        <taxon>Insecta</taxon>
        <taxon>Pterygota</taxon>
        <taxon>Neoptera</taxon>
        <taxon>Paraneoptera</taxon>
        <taxon>Hemiptera</taxon>
        <taxon>Sternorrhyncha</taxon>
        <taxon>Psylloidea</taxon>
        <taxon>Psyllidae</taxon>
        <taxon>Psyllinae</taxon>
        <taxon>Cacopsylla</taxon>
    </lineage>
</organism>
<evidence type="ECO:0000313" key="2">
    <source>
        <dbReference type="EMBL" id="CAG6779647.1"/>
    </source>
</evidence>
<sequence length="105" mass="12119">MKKNNIDLIKNMNYMKIMKKKKDTIMNKMMMMMETEETVLMTKQHATSCKPYLKPKPQVLLRQRDYTKQEEEEELVGGGRTRRGGTKVKKNPPLGIFKAPQGSGA</sequence>
<protein>
    <submittedName>
        <fullName evidence="2">Uncharacterized protein</fullName>
    </submittedName>
</protein>
<dbReference type="EMBL" id="HBUF01614957">
    <property type="protein sequence ID" value="CAG6779647.1"/>
    <property type="molecule type" value="Transcribed_RNA"/>
</dbReference>
<feature type="region of interest" description="Disordered" evidence="1">
    <location>
        <begin position="66"/>
        <end position="105"/>
    </location>
</feature>
<evidence type="ECO:0000256" key="1">
    <source>
        <dbReference type="SAM" id="MobiDB-lite"/>
    </source>
</evidence>
<proteinExistence type="predicted"/>
<reference evidence="2" key="1">
    <citation type="submission" date="2021-05" db="EMBL/GenBank/DDBJ databases">
        <authorList>
            <person name="Alioto T."/>
            <person name="Alioto T."/>
            <person name="Gomez Garrido J."/>
        </authorList>
    </citation>
    <scope>NUCLEOTIDE SEQUENCE</scope>
</reference>
<feature type="compositionally biased region" description="Basic residues" evidence="1">
    <location>
        <begin position="80"/>
        <end position="90"/>
    </location>
</feature>
<accession>A0A8D9BAZ6</accession>
<name>A0A8D9BAZ6_9HEMI</name>